<dbReference type="SUPFAM" id="SSF53927">
    <property type="entry name" value="Cytidine deaminase-like"/>
    <property type="match status" value="1"/>
</dbReference>
<dbReference type="Pfam" id="PF01808">
    <property type="entry name" value="AICARFT_IMPCHas"/>
    <property type="match status" value="1"/>
</dbReference>
<dbReference type="InterPro" id="IPR016193">
    <property type="entry name" value="Cytidine_deaminase-like"/>
</dbReference>
<keyword evidence="2" id="KW-1185">Reference proteome</keyword>
<accession>A0ABN7WLL3</accession>
<dbReference type="Gene3D" id="3.40.140.20">
    <property type="match status" value="1"/>
</dbReference>
<dbReference type="Proteomes" id="UP000789901">
    <property type="component" value="Unassembled WGS sequence"/>
</dbReference>
<protein>
    <submittedName>
        <fullName evidence="1">5062_t:CDS:1</fullName>
    </submittedName>
</protein>
<dbReference type="PANTHER" id="PTHR11692">
    <property type="entry name" value="BIFUNCTIONAL PURINE BIOSYNTHESIS PROTEIN PURH"/>
    <property type="match status" value="1"/>
</dbReference>
<dbReference type="EMBL" id="CAJVQB010050355">
    <property type="protein sequence ID" value="CAG8834887.1"/>
    <property type="molecule type" value="Genomic_DNA"/>
</dbReference>
<sequence length="65" mass="7370">ADRITFFGDWITLSDIGYIPIDKIISREMSDGVIAPGYDAQVLKILSKKKDGKYIVIQIRMHDAE</sequence>
<reference evidence="1 2" key="1">
    <citation type="submission" date="2021-06" db="EMBL/GenBank/DDBJ databases">
        <authorList>
            <person name="Kallberg Y."/>
            <person name="Tangrot J."/>
            <person name="Rosling A."/>
        </authorList>
    </citation>
    <scope>NUCLEOTIDE SEQUENCE [LARGE SCALE GENOMIC DNA]</scope>
    <source>
        <strain evidence="1 2">120-4 pot B 10/14</strain>
    </source>
</reference>
<dbReference type="InterPro" id="IPR024051">
    <property type="entry name" value="AICAR_Tfase_dup_dom_sf"/>
</dbReference>
<feature type="non-terminal residue" evidence="1">
    <location>
        <position position="1"/>
    </location>
</feature>
<comment type="caution">
    <text evidence="1">The sequence shown here is derived from an EMBL/GenBank/DDBJ whole genome shotgun (WGS) entry which is preliminary data.</text>
</comment>
<proteinExistence type="predicted"/>
<organism evidence="1 2">
    <name type="scientific">Gigaspora margarita</name>
    <dbReference type="NCBI Taxonomy" id="4874"/>
    <lineage>
        <taxon>Eukaryota</taxon>
        <taxon>Fungi</taxon>
        <taxon>Fungi incertae sedis</taxon>
        <taxon>Mucoromycota</taxon>
        <taxon>Glomeromycotina</taxon>
        <taxon>Glomeromycetes</taxon>
        <taxon>Diversisporales</taxon>
        <taxon>Gigasporaceae</taxon>
        <taxon>Gigaspora</taxon>
    </lineage>
</organism>
<evidence type="ECO:0000313" key="1">
    <source>
        <dbReference type="EMBL" id="CAG8834887.1"/>
    </source>
</evidence>
<gene>
    <name evidence="1" type="ORF">GMARGA_LOCUS32292</name>
</gene>
<dbReference type="PANTHER" id="PTHR11692:SF0">
    <property type="entry name" value="BIFUNCTIONAL PURINE BIOSYNTHESIS PROTEIN ATIC"/>
    <property type="match status" value="1"/>
</dbReference>
<name>A0ABN7WLL3_GIGMA</name>
<evidence type="ECO:0000313" key="2">
    <source>
        <dbReference type="Proteomes" id="UP000789901"/>
    </source>
</evidence>
<dbReference type="InterPro" id="IPR002695">
    <property type="entry name" value="PurH-like"/>
</dbReference>